<evidence type="ECO:0000259" key="2">
    <source>
        <dbReference type="Pfam" id="PF19404"/>
    </source>
</evidence>
<evidence type="ECO:0000313" key="3">
    <source>
        <dbReference type="EMBL" id="SIO10139.1"/>
    </source>
</evidence>
<dbReference type="Proteomes" id="UP000185207">
    <property type="component" value="Unassembled WGS sequence"/>
</dbReference>
<dbReference type="EMBL" id="FSRK01000001">
    <property type="protein sequence ID" value="SIO10139.1"/>
    <property type="molecule type" value="Genomic_DNA"/>
</dbReference>
<evidence type="ECO:0000256" key="1">
    <source>
        <dbReference type="SAM" id="Phobius"/>
    </source>
</evidence>
<proteinExistence type="predicted"/>
<keyword evidence="1" id="KW-0472">Membrane</keyword>
<sequence>MLYQIIIMRIIILIIITIGIQNLKGQNKDFNYYYDNQPKSPTSYIFEKFGSVQNSEYTGSNNPSIPLINIKDGDIDIPINLQYIAGNGVRARDEASNVGLGWVIGLPTISQTILGGYDDLNSYYKLKLSFMYDSTPPSQRNPIKLCENDIPINLQSVGRDKFTYFKTIKNMLPVDGKMKMFNSDFSEYDTSPDLFVCNLFGEKIYFVTSNFQTVSQMPYTFSPTFKSLNKKGYLISYDNQNKFKIIDPKGIEYYFSKFTEYGLSTSFSGRDFYLTSITDKNNNLVNFSYDENTDVVNIPTYTQSLNYTSYLSSTTSYDFELADGYLSGPIASCHYRVYKHDYFKFSPVPFTAPYYGNALSQPFTVPNSSNTNLYQSKILNLKQIEGNFGKLVFSNSSRVDYPSSKKLDEMTLTFKNNIVKNIKFDYSYFDSKGSITVKDRAQLLGVGFDYNNITNDQLSKRLKLNSILINNSDSYNFVYDETFLVNKDSFAVDYWGNFNGQTSNNTLFAKPTDFNVNVPINNDYNNNVKTSSLVNAKSGVLTKIIYPTKGYSTYEYELNSADNLFENTSSITQGQGLRLKKQSTYGNDASLLGSTVFDYEGGKSINPLDLFKDYRYMTASTLVLLQGIFNVYSYQIKSTLANSDNNVSPLSSGNILGYSKVTKREVDENGSTKGKIVTTYFNNEDIRKELMDDNIPVFIPTIKNNNFQDNGTVKEVEYYTGDDVLIKKDSLIYENVFPDNYEFYGSSLALNHNIFYNVYGDNSTGYYLAPTPISSFSYFPLYYKESRLLSKKTTEYIQNKELTSTTNYTYNNLNLLSLKSTSMISGDNISEGYVYTSDIANLYNNNILSIPYQTIITKNGKFISRQSTSYENSQNFKPTSILDYNILNNSFQNKVVFEKYDFKGNLLQYRTKEGVSNIIIWGYSDTQPIAKVVGGTYPDPNSNNPLPTDVPQDLIDSIVNASTDDGTQVPGNDESSLLSILDNFRKDPRNANFQITTYTYDPLIGVRSITPPSGVREVYLYDNQGRLKEIRERDKNGNIIKEFNYNYAPRKFYNSRREQSFTRNNCGSNSVGGSYTYVVPANTYSSYESQGHADALAQADINANGQNAANIYGTCSTVIDCGFIQNSIIPSGNVLTKSIKMNENNVDFQLTFSPQNINVNWSNFTLIGRIPNPTCRPLTEINRVYSLAGKSWDIICKTDGDVLIKLTSGTVNPSTFIPPITIIFNYTK</sequence>
<keyword evidence="1" id="KW-0812">Transmembrane</keyword>
<protein>
    <recommendedName>
        <fullName evidence="2">DUF5977 domain-containing protein</fullName>
    </recommendedName>
</protein>
<dbReference type="AlphaFoldDB" id="A0A1N6GRH9"/>
<keyword evidence="1" id="KW-1133">Transmembrane helix</keyword>
<organism evidence="3 4">
    <name type="scientific">Epilithonimonas zeae</name>
    <dbReference type="NCBI Taxonomy" id="1416779"/>
    <lineage>
        <taxon>Bacteria</taxon>
        <taxon>Pseudomonadati</taxon>
        <taxon>Bacteroidota</taxon>
        <taxon>Flavobacteriia</taxon>
        <taxon>Flavobacteriales</taxon>
        <taxon>Weeksellaceae</taxon>
        <taxon>Chryseobacterium group</taxon>
        <taxon>Epilithonimonas</taxon>
    </lineage>
</organism>
<evidence type="ECO:0000313" key="4">
    <source>
        <dbReference type="Proteomes" id="UP000185207"/>
    </source>
</evidence>
<name>A0A1N6GRH9_9FLAO</name>
<accession>A0A1N6GRH9</accession>
<dbReference type="STRING" id="1416779.SAMN05444409_2007"/>
<feature type="transmembrane region" description="Helical" evidence="1">
    <location>
        <begin position="6"/>
        <end position="23"/>
    </location>
</feature>
<keyword evidence="4" id="KW-1185">Reference proteome</keyword>
<reference evidence="4" key="1">
    <citation type="submission" date="2016-11" db="EMBL/GenBank/DDBJ databases">
        <authorList>
            <person name="Varghese N."/>
            <person name="Submissions S."/>
        </authorList>
    </citation>
    <scope>NUCLEOTIDE SEQUENCE [LARGE SCALE GENOMIC DNA]</scope>
    <source>
        <strain evidence="4">DSM 27623</strain>
    </source>
</reference>
<dbReference type="InterPro" id="IPR046020">
    <property type="entry name" value="DUF5977"/>
</dbReference>
<gene>
    <name evidence="3" type="ORF">SAMN05444409_2007</name>
</gene>
<dbReference type="Pfam" id="PF19404">
    <property type="entry name" value="DUF5977"/>
    <property type="match status" value="1"/>
</dbReference>
<feature type="domain" description="DUF5977" evidence="2">
    <location>
        <begin position="1052"/>
        <end position="1116"/>
    </location>
</feature>